<organism evidence="1 2">
    <name type="scientific">Elysia marginata</name>
    <dbReference type="NCBI Taxonomy" id="1093978"/>
    <lineage>
        <taxon>Eukaryota</taxon>
        <taxon>Metazoa</taxon>
        <taxon>Spiralia</taxon>
        <taxon>Lophotrochozoa</taxon>
        <taxon>Mollusca</taxon>
        <taxon>Gastropoda</taxon>
        <taxon>Heterobranchia</taxon>
        <taxon>Euthyneura</taxon>
        <taxon>Panpulmonata</taxon>
        <taxon>Sacoglossa</taxon>
        <taxon>Placobranchoidea</taxon>
        <taxon>Plakobranchidae</taxon>
        <taxon>Elysia</taxon>
    </lineage>
</organism>
<evidence type="ECO:0000313" key="2">
    <source>
        <dbReference type="Proteomes" id="UP000762676"/>
    </source>
</evidence>
<name>A0AAV4GS74_9GAST</name>
<dbReference type="EMBL" id="BMAT01008557">
    <property type="protein sequence ID" value="GFR88000.1"/>
    <property type="molecule type" value="Genomic_DNA"/>
</dbReference>
<dbReference type="Proteomes" id="UP000762676">
    <property type="component" value="Unassembled WGS sequence"/>
</dbReference>
<proteinExistence type="predicted"/>
<dbReference type="AlphaFoldDB" id="A0AAV4GS74"/>
<protein>
    <submittedName>
        <fullName evidence="1">Clionin-like peptide</fullName>
    </submittedName>
</protein>
<reference evidence="1 2" key="1">
    <citation type="journal article" date="2021" name="Elife">
        <title>Chloroplast acquisition without the gene transfer in kleptoplastic sea slugs, Plakobranchus ocellatus.</title>
        <authorList>
            <person name="Maeda T."/>
            <person name="Takahashi S."/>
            <person name="Yoshida T."/>
            <person name="Shimamura S."/>
            <person name="Takaki Y."/>
            <person name="Nagai Y."/>
            <person name="Toyoda A."/>
            <person name="Suzuki Y."/>
            <person name="Arimoto A."/>
            <person name="Ishii H."/>
            <person name="Satoh N."/>
            <person name="Nishiyama T."/>
            <person name="Hasebe M."/>
            <person name="Maruyama T."/>
            <person name="Minagawa J."/>
            <person name="Obokata J."/>
            <person name="Shigenobu S."/>
        </authorList>
    </citation>
    <scope>NUCLEOTIDE SEQUENCE [LARGE SCALE GENOMIC DNA]</scope>
</reference>
<keyword evidence="2" id="KW-1185">Reference proteome</keyword>
<comment type="caution">
    <text evidence="1">The sequence shown here is derived from an EMBL/GenBank/DDBJ whole genome shotgun (WGS) entry which is preliminary data.</text>
</comment>
<accession>A0AAV4GS74</accession>
<gene>
    <name evidence="1" type="ORF">ElyMa_004239000</name>
</gene>
<sequence>MSMMILMRVVNFDDDIDEGSYVDDDIDEGRYVDYDIDEGRYVDGDIDEGRYVDDDIDDGSYGGDDNYMLHDSHLIMSPACSSVVRVSLLVLLACLMAGQTWATPLDTMEPVEPVIALNQMAPDHACLFICTMCFPDMKDIHHMMDCSNKVCGPVAEGRCAMEKFIWLGHHCKGYEMVERMWSNPNAGFH</sequence>
<evidence type="ECO:0000313" key="1">
    <source>
        <dbReference type="EMBL" id="GFR88000.1"/>
    </source>
</evidence>